<reference evidence="6 7" key="1">
    <citation type="journal article" date="2018" name="Nat. Ecol. Evol.">
        <title>Pezizomycetes genomes reveal the molecular basis of ectomycorrhizal truffle lifestyle.</title>
        <authorList>
            <person name="Murat C."/>
            <person name="Payen T."/>
            <person name="Noel B."/>
            <person name="Kuo A."/>
            <person name="Morin E."/>
            <person name="Chen J."/>
            <person name="Kohler A."/>
            <person name="Krizsan K."/>
            <person name="Balestrini R."/>
            <person name="Da Silva C."/>
            <person name="Montanini B."/>
            <person name="Hainaut M."/>
            <person name="Levati E."/>
            <person name="Barry K.W."/>
            <person name="Belfiori B."/>
            <person name="Cichocki N."/>
            <person name="Clum A."/>
            <person name="Dockter R.B."/>
            <person name="Fauchery L."/>
            <person name="Guy J."/>
            <person name="Iotti M."/>
            <person name="Le Tacon F."/>
            <person name="Lindquist E.A."/>
            <person name="Lipzen A."/>
            <person name="Malagnac F."/>
            <person name="Mello A."/>
            <person name="Molinier V."/>
            <person name="Miyauchi S."/>
            <person name="Poulain J."/>
            <person name="Riccioni C."/>
            <person name="Rubini A."/>
            <person name="Sitrit Y."/>
            <person name="Splivallo R."/>
            <person name="Traeger S."/>
            <person name="Wang M."/>
            <person name="Zifcakova L."/>
            <person name="Wipf D."/>
            <person name="Zambonelli A."/>
            <person name="Paolocci F."/>
            <person name="Nowrousian M."/>
            <person name="Ottonello S."/>
            <person name="Baldrian P."/>
            <person name="Spatafora J.W."/>
            <person name="Henrissat B."/>
            <person name="Nagy L.G."/>
            <person name="Aury J.M."/>
            <person name="Wincker P."/>
            <person name="Grigoriev I.V."/>
            <person name="Bonfante P."/>
            <person name="Martin F.M."/>
        </authorList>
    </citation>
    <scope>NUCLEOTIDE SEQUENCE [LARGE SCALE GENOMIC DNA]</scope>
    <source>
        <strain evidence="6 7">ATCC MYA-4762</strain>
    </source>
</reference>
<sequence length="564" mass="63571">TGFNRKNLPPRHVMSRCLVSFFRGYGVFYFFLPDIHTMSLYRAAYSPEEDELSPIGATPNMSNSEFSLLLLTAAVGALYAEDCDAPVKHIRQELYAVGKYHLDVAVGNIRDGTVAMSVGNGATAALYMIFEKDILARKYIEQAIHLTQKKGFHMINSSSKIRGLMNGSDGVNGTGGEWEAWRRVWRSLVFLDGWLSASVGYHPATDTIDSYDPRTFNEIDQGLHAEMAKLGALMGAITRDICAPKTFEMSQVREYNGQLKTWHDNLPDYLKLSEALDFKSDSAHRTSILLTHCAYLGSLILLTRRILIAQTKSLRGETQEIVFGDVDHEMVKLSHDCIYAARQLATVVGIFFTEGRLVRKCWLGIQSAFTSCLIIFLELSVLRRQYNVRPQLADLELVSRCMYALEYCASVDTVAKSFFTTLVPIRNIIFASTPEFTGTMESQLNPHGQSTRIPQYRGDLTIDFVLTHILGCLESPYGGDHNVVNESPYNLGNFPVNWRFLNPNPPKLPSPTFTSSPLAQLQSRHSSRRPSHDCDDRDASTHGRRRKMPFKSMEEYENFLRRVA</sequence>
<dbReference type="PANTHER" id="PTHR47424:SF6">
    <property type="entry name" value="PROLINE UTILIZATION TRANS-ACTIVATOR"/>
    <property type="match status" value="1"/>
</dbReference>
<feature type="compositionally biased region" description="Basic and acidic residues" evidence="4">
    <location>
        <begin position="530"/>
        <end position="541"/>
    </location>
</feature>
<accession>A0A3N4M651</accession>
<organism evidence="6 7">
    <name type="scientific">Terfezia boudieri ATCC MYA-4762</name>
    <dbReference type="NCBI Taxonomy" id="1051890"/>
    <lineage>
        <taxon>Eukaryota</taxon>
        <taxon>Fungi</taxon>
        <taxon>Dikarya</taxon>
        <taxon>Ascomycota</taxon>
        <taxon>Pezizomycotina</taxon>
        <taxon>Pezizomycetes</taxon>
        <taxon>Pezizales</taxon>
        <taxon>Pezizaceae</taxon>
        <taxon>Terfezia</taxon>
    </lineage>
</organism>
<evidence type="ECO:0008006" key="8">
    <source>
        <dbReference type="Google" id="ProtNLM"/>
    </source>
</evidence>
<keyword evidence="5" id="KW-0812">Transmembrane</keyword>
<dbReference type="Proteomes" id="UP000267821">
    <property type="component" value="Unassembled WGS sequence"/>
</dbReference>
<keyword evidence="5" id="KW-0472">Membrane</keyword>
<feature type="transmembrane region" description="Helical" evidence="5">
    <location>
        <begin position="13"/>
        <end position="32"/>
    </location>
</feature>
<keyword evidence="2" id="KW-0804">Transcription</keyword>
<dbReference type="InterPro" id="IPR051127">
    <property type="entry name" value="Fungal_SecMet_Regulators"/>
</dbReference>
<feature type="region of interest" description="Disordered" evidence="4">
    <location>
        <begin position="509"/>
        <end position="550"/>
    </location>
</feature>
<evidence type="ECO:0000256" key="4">
    <source>
        <dbReference type="SAM" id="MobiDB-lite"/>
    </source>
</evidence>
<keyword evidence="1" id="KW-0805">Transcription regulation</keyword>
<dbReference type="InParanoid" id="A0A3N4M651"/>
<protein>
    <recommendedName>
        <fullName evidence="8">Transcription factor domain-containing protein</fullName>
    </recommendedName>
</protein>
<evidence type="ECO:0000256" key="5">
    <source>
        <dbReference type="SAM" id="Phobius"/>
    </source>
</evidence>
<evidence type="ECO:0000256" key="1">
    <source>
        <dbReference type="ARBA" id="ARBA00023015"/>
    </source>
</evidence>
<evidence type="ECO:0000313" key="7">
    <source>
        <dbReference type="Proteomes" id="UP000267821"/>
    </source>
</evidence>
<keyword evidence="7" id="KW-1185">Reference proteome</keyword>
<evidence type="ECO:0000256" key="3">
    <source>
        <dbReference type="ARBA" id="ARBA00023242"/>
    </source>
</evidence>
<dbReference type="PANTHER" id="PTHR47424">
    <property type="entry name" value="REGULATORY PROTEIN GAL4"/>
    <property type="match status" value="1"/>
</dbReference>
<evidence type="ECO:0000313" key="6">
    <source>
        <dbReference type="EMBL" id="RPB29298.1"/>
    </source>
</evidence>
<keyword evidence="5" id="KW-1133">Transmembrane helix</keyword>
<keyword evidence="3" id="KW-0539">Nucleus</keyword>
<dbReference type="EMBL" id="ML121527">
    <property type="protein sequence ID" value="RPB29298.1"/>
    <property type="molecule type" value="Genomic_DNA"/>
</dbReference>
<feature type="non-terminal residue" evidence="6">
    <location>
        <position position="1"/>
    </location>
</feature>
<evidence type="ECO:0000256" key="2">
    <source>
        <dbReference type="ARBA" id="ARBA00023163"/>
    </source>
</evidence>
<feature type="compositionally biased region" description="Polar residues" evidence="4">
    <location>
        <begin position="511"/>
        <end position="524"/>
    </location>
</feature>
<dbReference type="STRING" id="1051890.A0A3N4M651"/>
<dbReference type="CDD" id="cd12148">
    <property type="entry name" value="fungal_TF_MHR"/>
    <property type="match status" value="1"/>
</dbReference>
<dbReference type="OrthoDB" id="1919336at2759"/>
<gene>
    <name evidence="6" type="ORF">L211DRAFT_775909</name>
</gene>
<name>A0A3N4M651_9PEZI</name>
<proteinExistence type="predicted"/>
<dbReference type="AlphaFoldDB" id="A0A3N4M651"/>